<accession>A0A1G4MIY7</accession>
<dbReference type="InterPro" id="IPR036527">
    <property type="entry name" value="SCP2_sterol-bd_dom_sf"/>
</dbReference>
<dbReference type="Gene3D" id="3.60.15.30">
    <property type="entry name" value="Metallo-beta-lactamase domain"/>
    <property type="match status" value="1"/>
</dbReference>
<dbReference type="FunFam" id="3.60.15.30:FF:000001">
    <property type="entry name" value="Alkyl/aryl-sulfatase BDS1"/>
    <property type="match status" value="1"/>
</dbReference>
<evidence type="ECO:0000256" key="6">
    <source>
        <dbReference type="SAM" id="MobiDB-lite"/>
    </source>
</evidence>
<dbReference type="AlphaFoldDB" id="A0A1G4MIY7"/>
<keyword evidence="2" id="KW-0479">Metal-binding</keyword>
<evidence type="ECO:0000256" key="1">
    <source>
        <dbReference type="ARBA" id="ARBA00001947"/>
    </source>
</evidence>
<dbReference type="GO" id="GO:0018741">
    <property type="term" value="F:linear primary-alkylsulfatase activity"/>
    <property type="evidence" value="ECO:0007669"/>
    <property type="project" value="InterPro"/>
</dbReference>
<dbReference type="InterPro" id="IPR038536">
    <property type="entry name" value="Alkyl/aryl-sulf_dimr_sf"/>
</dbReference>
<keyword evidence="3" id="KW-0378">Hydrolase</keyword>
<dbReference type="CDD" id="cd07710">
    <property type="entry name" value="arylsulfatase_Sdsa1-like_MBL-fold"/>
    <property type="match status" value="1"/>
</dbReference>
<dbReference type="InterPro" id="IPR052195">
    <property type="entry name" value="Bact_Alkyl/Aryl-Sulfatase"/>
</dbReference>
<dbReference type="PANTHER" id="PTHR43223:SF1">
    <property type="entry name" value="ALKYL_ARYL-SULFATASE BDS1"/>
    <property type="match status" value="1"/>
</dbReference>
<evidence type="ECO:0000256" key="4">
    <source>
        <dbReference type="ARBA" id="ARBA00022833"/>
    </source>
</evidence>
<evidence type="ECO:0000256" key="2">
    <source>
        <dbReference type="ARBA" id="ARBA00022723"/>
    </source>
</evidence>
<comment type="similarity">
    <text evidence="5">Belongs to the metallo-beta-lactamase superfamily. Type III sulfatase family.</text>
</comment>
<evidence type="ECO:0000256" key="3">
    <source>
        <dbReference type="ARBA" id="ARBA00022801"/>
    </source>
</evidence>
<keyword evidence="4" id="KW-0862">Zinc</keyword>
<dbReference type="Gene3D" id="1.25.40.880">
    <property type="entry name" value="Alkyl sulfatase, dimerisation domain"/>
    <property type="match status" value="1"/>
</dbReference>
<dbReference type="OrthoDB" id="449487at2759"/>
<dbReference type="OMA" id="ENAGWRN"/>
<proteinExistence type="inferred from homology"/>
<dbReference type="InterPro" id="IPR001279">
    <property type="entry name" value="Metallo-B-lactamas"/>
</dbReference>
<dbReference type="EMBL" id="LT598486">
    <property type="protein sequence ID" value="SCW03834.1"/>
    <property type="molecule type" value="Genomic_DNA"/>
</dbReference>
<reference evidence="8 9" key="1">
    <citation type="submission" date="2016-03" db="EMBL/GenBank/DDBJ databases">
        <authorList>
            <person name="Devillers H."/>
        </authorList>
    </citation>
    <scope>NUCLEOTIDE SEQUENCE [LARGE SCALE GENOMIC DNA]</scope>
    <source>
        <strain evidence="8">CBS 6772</strain>
    </source>
</reference>
<dbReference type="SUPFAM" id="SSF56281">
    <property type="entry name" value="Metallo-hydrolase/oxidoreductase"/>
    <property type="match status" value="1"/>
</dbReference>
<dbReference type="GO" id="GO:0018909">
    <property type="term" value="P:dodecyl sulfate metabolic process"/>
    <property type="evidence" value="ECO:0007669"/>
    <property type="project" value="InterPro"/>
</dbReference>
<dbReference type="InterPro" id="IPR029229">
    <property type="entry name" value="Alkyl_sulf_C"/>
</dbReference>
<feature type="region of interest" description="Disordered" evidence="6">
    <location>
        <begin position="1"/>
        <end position="28"/>
    </location>
</feature>
<dbReference type="GO" id="GO:0046872">
    <property type="term" value="F:metal ion binding"/>
    <property type="evidence" value="ECO:0007669"/>
    <property type="project" value="UniProtKB-KW"/>
</dbReference>
<dbReference type="FunFam" id="1.25.40.880:FF:000001">
    <property type="entry name" value="SDS hydrolase SdsA1"/>
    <property type="match status" value="1"/>
</dbReference>
<sequence length="647" mass="71946">MPEVSSTNESKSSHVDRTAPGKAHPLTVKANEKVARSLPFSDTQDFKDAMEGFIGTIPDALILNDKGEQVWSMKEYDFLKTSRSPDTVNPSLWRIARLNAIHGLFKVTERVYQVRGFDIANMTIIEGETSLIIIDPLLTIETARAALSLYFKHRPTKPVSTVIYTHSHSDHYGGVKGVVNETDVLARKVQVVAPSGFMESVVSETFLAGNAMKRRAQFQFGMQLPPGAQGFVDSGIGKAAAFGTVTLISPTITIKQSLETLVFDGVKFTFQLAPGSEAPSEMLIYLPQFRILNMAEDVTHHMHNIYAIRGVEVRDASKWSKYIDLARIVFGEKSDVLIAQHHWPTFGQTNVRNILKKHRDMYKFIHDQTLRLVNHGYTGKEIAEMLRMPGSISKEWSTRGYYGTLSHNSKAVYQKYMGWYDGNPANLNPLPPVAESKKLVEYMGGAEEVLKHAKSDYQKGEFRWVASVTSKLVYADPSNVAARELCADALEQLGYQAEASTWRNAYLVGSFELRHGPRKMPASSKRNTFSAVSSELIFDYLAVKINATSAEGTHIVLNWCFTDSNQEFIVTLENCALTHIHGMLPEADATISLDRSVLDSILIGEVTISEVQSNGKLSIKGNIAKFELLISLLDRFDGSFPIIEPLG</sequence>
<comment type="cofactor">
    <cofactor evidence="1">
        <name>Zn(2+)</name>
        <dbReference type="ChEBI" id="CHEBI:29105"/>
    </cofactor>
</comment>
<organism evidence="8 9">
    <name type="scientific">Lachancea fermentati</name>
    <name type="common">Zygosaccharomyces fermentati</name>
    <dbReference type="NCBI Taxonomy" id="4955"/>
    <lineage>
        <taxon>Eukaryota</taxon>
        <taxon>Fungi</taxon>
        <taxon>Dikarya</taxon>
        <taxon>Ascomycota</taxon>
        <taxon>Saccharomycotina</taxon>
        <taxon>Saccharomycetes</taxon>
        <taxon>Saccharomycetales</taxon>
        <taxon>Saccharomycetaceae</taxon>
        <taxon>Lachancea</taxon>
    </lineage>
</organism>
<evidence type="ECO:0000313" key="8">
    <source>
        <dbReference type="EMBL" id="SCW03834.1"/>
    </source>
</evidence>
<dbReference type="InterPro" id="IPR036866">
    <property type="entry name" value="RibonucZ/Hydroxyglut_hydro"/>
</dbReference>
<dbReference type="Proteomes" id="UP000190831">
    <property type="component" value="Chromosome G"/>
</dbReference>
<evidence type="ECO:0000256" key="5">
    <source>
        <dbReference type="ARBA" id="ARBA00033751"/>
    </source>
</evidence>
<dbReference type="Pfam" id="PF14863">
    <property type="entry name" value="Alkyl_sulf_dimr"/>
    <property type="match status" value="1"/>
</dbReference>
<dbReference type="Pfam" id="PF00753">
    <property type="entry name" value="Lactamase_B"/>
    <property type="match status" value="1"/>
</dbReference>
<dbReference type="SMART" id="SM00849">
    <property type="entry name" value="Lactamase_B"/>
    <property type="match status" value="1"/>
</dbReference>
<dbReference type="Pfam" id="PF14864">
    <property type="entry name" value="Alkyl_sulf_C"/>
    <property type="match status" value="1"/>
</dbReference>
<dbReference type="GO" id="GO:0046983">
    <property type="term" value="F:protein dimerization activity"/>
    <property type="evidence" value="ECO:0007669"/>
    <property type="project" value="InterPro"/>
</dbReference>
<dbReference type="PANTHER" id="PTHR43223">
    <property type="entry name" value="ALKYL/ARYL-SULFATASE"/>
    <property type="match status" value="1"/>
</dbReference>
<evidence type="ECO:0000259" key="7">
    <source>
        <dbReference type="SMART" id="SM00849"/>
    </source>
</evidence>
<feature type="compositionally biased region" description="Polar residues" evidence="6">
    <location>
        <begin position="1"/>
        <end position="10"/>
    </location>
</feature>
<evidence type="ECO:0000313" key="9">
    <source>
        <dbReference type="Proteomes" id="UP000190831"/>
    </source>
</evidence>
<gene>
    <name evidence="8" type="ORF">LAFE_0G19262G</name>
</gene>
<dbReference type="InterPro" id="IPR044097">
    <property type="entry name" value="Bds1/SdsA1_MBL-fold"/>
</dbReference>
<name>A0A1G4MIY7_LACFM</name>
<feature type="domain" description="Metallo-beta-lactamase" evidence="7">
    <location>
        <begin position="119"/>
        <end position="341"/>
    </location>
</feature>
<keyword evidence="9" id="KW-1185">Reference proteome</keyword>
<dbReference type="SUPFAM" id="SSF55718">
    <property type="entry name" value="SCP-like"/>
    <property type="match status" value="1"/>
</dbReference>
<protein>
    <submittedName>
        <fullName evidence="8">LAFE_0G19262g1_1</fullName>
    </submittedName>
</protein>
<dbReference type="Gene3D" id="3.30.1050.10">
    <property type="entry name" value="SCP2 sterol-binding domain"/>
    <property type="match status" value="1"/>
</dbReference>
<dbReference type="InterPro" id="IPR029228">
    <property type="entry name" value="Alkyl_sulf_dimr"/>
</dbReference>